<evidence type="ECO:0000313" key="1">
    <source>
        <dbReference type="EMBL" id="SPZ97467.1"/>
    </source>
</evidence>
<organism evidence="1 2">
    <name type="scientific">Staphylococcus aureus</name>
    <dbReference type="NCBI Taxonomy" id="1280"/>
    <lineage>
        <taxon>Bacteria</taxon>
        <taxon>Bacillati</taxon>
        <taxon>Bacillota</taxon>
        <taxon>Bacilli</taxon>
        <taxon>Bacillales</taxon>
        <taxon>Staphylococcaceae</taxon>
        <taxon>Staphylococcus</taxon>
    </lineage>
</organism>
<dbReference type="EC" id="1.8.1.2" evidence="1"/>
<reference evidence="1 2" key="1">
    <citation type="submission" date="2018-06" db="EMBL/GenBank/DDBJ databases">
        <authorList>
            <consortium name="Pathogen Informatics"/>
            <person name="Doyle S."/>
        </authorList>
    </citation>
    <scope>NUCLEOTIDE SEQUENCE [LARGE SCALE GENOMIC DNA]</scope>
    <source>
        <strain evidence="1 2">NCTC7878</strain>
    </source>
</reference>
<dbReference type="GO" id="GO:0004783">
    <property type="term" value="F:sulfite reductase (NADPH) activity"/>
    <property type="evidence" value="ECO:0007669"/>
    <property type="project" value="UniProtKB-EC"/>
</dbReference>
<sequence length="102" mass="11665">MKLNTSNSPFTEKQVTEINNLLQTLTESQQQWLSGFLLANSNDTTSDSNQQQLETEVWQQSQISEEQETSTTYMLQNKSHISKLIIGMSQCYMVLNQVMPCV</sequence>
<accession>A0A2X2JT72</accession>
<dbReference type="AlphaFoldDB" id="A0A2X2JT72"/>
<dbReference type="EMBL" id="UAUX01000005">
    <property type="protein sequence ID" value="SPZ97467.1"/>
    <property type="molecule type" value="Genomic_DNA"/>
</dbReference>
<gene>
    <name evidence="1" type="primary">cysJ_4</name>
    <name evidence="1" type="ORF">NCTC7878_00864</name>
</gene>
<protein>
    <submittedName>
        <fullName evidence="1">Sulfite reductase (NADPH) alpha subunit</fullName>
        <ecNumber evidence="1">1.8.1.2</ecNumber>
    </submittedName>
</protein>
<proteinExistence type="predicted"/>
<dbReference type="Proteomes" id="UP000249913">
    <property type="component" value="Unassembled WGS sequence"/>
</dbReference>
<name>A0A2X2JT72_STAAU</name>
<evidence type="ECO:0000313" key="2">
    <source>
        <dbReference type="Proteomes" id="UP000249913"/>
    </source>
</evidence>
<keyword evidence="1" id="KW-0560">Oxidoreductase</keyword>